<dbReference type="Pfam" id="PF00990">
    <property type="entry name" value="GGDEF"/>
    <property type="match status" value="1"/>
</dbReference>
<dbReference type="PROSITE" id="PS50887">
    <property type="entry name" value="GGDEF"/>
    <property type="match status" value="1"/>
</dbReference>
<feature type="domain" description="EAL" evidence="3">
    <location>
        <begin position="628"/>
        <end position="881"/>
    </location>
</feature>
<dbReference type="Gene3D" id="3.20.20.450">
    <property type="entry name" value="EAL domain"/>
    <property type="match status" value="1"/>
</dbReference>
<dbReference type="CDD" id="cd01948">
    <property type="entry name" value="EAL"/>
    <property type="match status" value="1"/>
</dbReference>
<dbReference type="InterPro" id="IPR001633">
    <property type="entry name" value="EAL_dom"/>
</dbReference>
<dbReference type="Gene3D" id="3.30.70.270">
    <property type="match status" value="1"/>
</dbReference>
<dbReference type="EMBL" id="JBAJEX010000002">
    <property type="protein sequence ID" value="MEO1766273.1"/>
    <property type="molecule type" value="Genomic_DNA"/>
</dbReference>
<feature type="transmembrane region" description="Helical" evidence="1">
    <location>
        <begin position="282"/>
        <end position="302"/>
    </location>
</feature>
<dbReference type="RefSeq" id="WP_347307199.1">
    <property type="nucleotide sequence ID" value="NZ_JBAJEX010000002.1"/>
</dbReference>
<dbReference type="CDD" id="cd01949">
    <property type="entry name" value="GGDEF"/>
    <property type="match status" value="1"/>
</dbReference>
<dbReference type="PANTHER" id="PTHR44757:SF2">
    <property type="entry name" value="BIOFILM ARCHITECTURE MAINTENANCE PROTEIN MBAA"/>
    <property type="match status" value="1"/>
</dbReference>
<dbReference type="PROSITE" id="PS50112">
    <property type="entry name" value="PAS"/>
    <property type="match status" value="1"/>
</dbReference>
<dbReference type="InterPro" id="IPR029787">
    <property type="entry name" value="Nucleotide_cyclase"/>
</dbReference>
<dbReference type="NCBIfam" id="TIGR00254">
    <property type="entry name" value="GGDEF"/>
    <property type="match status" value="1"/>
</dbReference>
<keyword evidence="1" id="KW-0472">Membrane</keyword>
<comment type="caution">
    <text evidence="5">The sequence shown here is derived from an EMBL/GenBank/DDBJ whole genome shotgun (WGS) entry which is preliminary data.</text>
</comment>
<evidence type="ECO:0000259" key="4">
    <source>
        <dbReference type="PROSITE" id="PS50887"/>
    </source>
</evidence>
<dbReference type="InterPro" id="IPR035965">
    <property type="entry name" value="PAS-like_dom_sf"/>
</dbReference>
<evidence type="ECO:0000313" key="5">
    <source>
        <dbReference type="EMBL" id="MEO1766273.1"/>
    </source>
</evidence>
<dbReference type="PANTHER" id="PTHR44757">
    <property type="entry name" value="DIGUANYLATE CYCLASE DGCP"/>
    <property type="match status" value="1"/>
</dbReference>
<dbReference type="InterPro" id="IPR035919">
    <property type="entry name" value="EAL_sf"/>
</dbReference>
<dbReference type="InterPro" id="IPR000014">
    <property type="entry name" value="PAS"/>
</dbReference>
<dbReference type="Pfam" id="PF13426">
    <property type="entry name" value="PAS_9"/>
    <property type="match status" value="1"/>
</dbReference>
<dbReference type="SMART" id="SM00052">
    <property type="entry name" value="EAL"/>
    <property type="match status" value="1"/>
</dbReference>
<sequence>MFFHSVQERRITLSAALVLALLAAVTGMATWWLTVSQSKAWVARSLELTLSSHVALVEREIREHEAVVLALTQDEAVQRALDRLARAPRDAQALAALRRAVAAVRVSAGYGLRFADGAGRQLAQFGPVSGESQLALPVRGTLPTWIEWADGPRLSSRVELAGGWRGTLTASRAAPLLGALTSGYRGLGQTGEFALCAGKGNDHMDCLPVRLLSRPLRDLPRRVEGEPLPMARALAGEAGFTFARDYRRQWVAAAFAPVGTMGLGAVLKADTAELFVPMQGRLLPWLPLVLGLVLLGALLLRWQVLPLVRQVLVSERRARAMGASLAESEARSRAVLDSVDQGILTVNAKGEVQTYNLAAQRMFGHPPQAVLGHNVGQLIPDACGEDGKCFERLVDSGDATPTATGREMMGRRYDGTVFPLEIRVSRLQCRRQSLYIAAVRDISERKAQEARMLHLAHHDPLTGLANRILLKDRLQQAIVRAARAGDHVGVLFLDLDHFKTINDSLGHQVGDILLKTVANRISGCLREGDTVARQGGDEFIVVLPAVTRFEDVAMVASKILAAVSAPYQINGQALHTGASIGVAVYPEDGQDVDTLLRHADTAMYYAKGTGRGNYQFFAPEMNRAARERLELETSLRHALDRREFHLEFQPIVALDGDVVRSAEALLRWQPGGKAVAPDRFIPVAEETGLIVPIGEWVLKAACAQFKRWQAMGVPLGRVVVNLSARQFAHRNLVSVVRRALDEADCAPEQLGLEITESLLMANPLEAIRVLTVLSDMGIQISVDDFGTGYSSLSYLKRFPIHKIKIDRSFVRDLATDPEDAAIVTAIIAMAHSLDCSVVAEGVETEQQLAFLRERGCDEYQGYYFSRPLPADTLMARLLAPSGAG</sequence>
<reference evidence="5 6" key="1">
    <citation type="submission" date="2024-02" db="EMBL/GenBank/DDBJ databases">
        <title>New thermophilic sulfur-oxidizing bacteria from a hot springs of the Uzon caldera (Kamchatka, Russia).</title>
        <authorList>
            <person name="Dukat A.M."/>
            <person name="Elcheninov A.G."/>
            <person name="Frolov E.N."/>
        </authorList>
    </citation>
    <scope>NUCLEOTIDE SEQUENCE [LARGE SCALE GENOMIC DNA]</scope>
    <source>
        <strain evidence="5 6">AK1</strain>
    </source>
</reference>
<organism evidence="5 6">
    <name type="scientific">Thiobacter aerophilum</name>
    <dbReference type="NCBI Taxonomy" id="3121275"/>
    <lineage>
        <taxon>Bacteria</taxon>
        <taxon>Pseudomonadati</taxon>
        <taxon>Pseudomonadota</taxon>
        <taxon>Betaproteobacteria</taxon>
        <taxon>Burkholderiales</taxon>
        <taxon>Thiobacteraceae</taxon>
        <taxon>Thiobacter</taxon>
    </lineage>
</organism>
<evidence type="ECO:0000256" key="1">
    <source>
        <dbReference type="SAM" id="Phobius"/>
    </source>
</evidence>
<dbReference type="Gene3D" id="3.30.450.20">
    <property type="entry name" value="PAS domain"/>
    <property type="match status" value="1"/>
</dbReference>
<dbReference type="NCBIfam" id="TIGR00229">
    <property type="entry name" value="sensory_box"/>
    <property type="match status" value="1"/>
</dbReference>
<dbReference type="SUPFAM" id="SSF55073">
    <property type="entry name" value="Nucleotide cyclase"/>
    <property type="match status" value="1"/>
</dbReference>
<dbReference type="Proteomes" id="UP001482231">
    <property type="component" value="Unassembled WGS sequence"/>
</dbReference>
<accession>A0ABV0EEV9</accession>
<gene>
    <name evidence="5" type="ORF">V6E02_03465</name>
</gene>
<dbReference type="Pfam" id="PF00563">
    <property type="entry name" value="EAL"/>
    <property type="match status" value="1"/>
</dbReference>
<dbReference type="SUPFAM" id="SSF141868">
    <property type="entry name" value="EAL domain-like"/>
    <property type="match status" value="1"/>
</dbReference>
<dbReference type="PROSITE" id="PS50883">
    <property type="entry name" value="EAL"/>
    <property type="match status" value="1"/>
</dbReference>
<evidence type="ECO:0000313" key="6">
    <source>
        <dbReference type="Proteomes" id="UP001482231"/>
    </source>
</evidence>
<name>A0ABV0EEV9_9BURK</name>
<dbReference type="SMART" id="SM00267">
    <property type="entry name" value="GGDEF"/>
    <property type="match status" value="1"/>
</dbReference>
<dbReference type="InterPro" id="IPR043128">
    <property type="entry name" value="Rev_trsase/Diguanyl_cyclase"/>
</dbReference>
<dbReference type="CDD" id="cd00130">
    <property type="entry name" value="PAS"/>
    <property type="match status" value="1"/>
</dbReference>
<dbReference type="SUPFAM" id="SSF55785">
    <property type="entry name" value="PYP-like sensor domain (PAS domain)"/>
    <property type="match status" value="1"/>
</dbReference>
<keyword evidence="1" id="KW-1133">Transmembrane helix</keyword>
<keyword evidence="1" id="KW-0812">Transmembrane</keyword>
<keyword evidence="6" id="KW-1185">Reference proteome</keyword>
<dbReference type="InterPro" id="IPR000160">
    <property type="entry name" value="GGDEF_dom"/>
</dbReference>
<feature type="domain" description="PAS" evidence="2">
    <location>
        <begin position="328"/>
        <end position="379"/>
    </location>
</feature>
<feature type="transmembrane region" description="Helical" evidence="1">
    <location>
        <begin position="250"/>
        <end position="270"/>
    </location>
</feature>
<dbReference type="InterPro" id="IPR052155">
    <property type="entry name" value="Biofilm_reg_signaling"/>
</dbReference>
<protein>
    <submittedName>
        <fullName evidence="5">EAL domain-containing protein</fullName>
    </submittedName>
</protein>
<evidence type="ECO:0000259" key="3">
    <source>
        <dbReference type="PROSITE" id="PS50883"/>
    </source>
</evidence>
<feature type="domain" description="GGDEF" evidence="4">
    <location>
        <begin position="486"/>
        <end position="619"/>
    </location>
</feature>
<evidence type="ECO:0000259" key="2">
    <source>
        <dbReference type="PROSITE" id="PS50112"/>
    </source>
</evidence>
<dbReference type="SMART" id="SM00091">
    <property type="entry name" value="PAS"/>
    <property type="match status" value="1"/>
</dbReference>
<proteinExistence type="predicted"/>